<dbReference type="Gene3D" id="3.20.130.10">
    <property type="entry name" value="Fe-S hydro-lyase, tartrate dehydratase beta-type, catalytic domain"/>
    <property type="match status" value="1"/>
</dbReference>
<dbReference type="Proteomes" id="UP000885986">
    <property type="component" value="Unassembled WGS sequence"/>
</dbReference>
<protein>
    <submittedName>
        <fullName evidence="4">TRZ/ATZ family protein</fullName>
    </submittedName>
</protein>
<dbReference type="EMBL" id="DSDS01000154">
    <property type="protein sequence ID" value="HET98406.1"/>
    <property type="molecule type" value="Genomic_DNA"/>
</dbReference>
<dbReference type="SUPFAM" id="SSF117457">
    <property type="entry name" value="FumA C-terminal domain-like"/>
    <property type="match status" value="1"/>
</dbReference>
<dbReference type="GO" id="GO:0016836">
    <property type="term" value="F:hydro-lyase activity"/>
    <property type="evidence" value="ECO:0007669"/>
    <property type="project" value="InterPro"/>
</dbReference>
<comment type="similarity">
    <text evidence="1">Belongs to the class-I fumarase family.</text>
</comment>
<comment type="caution">
    <text evidence="4">The sequence shown here is derived from an EMBL/GenBank/DDBJ whole genome shotgun (WGS) entry which is preliminary data.</text>
</comment>
<dbReference type="AlphaFoldDB" id="A0A7C2TGZ2"/>
<proteinExistence type="inferred from homology"/>
<evidence type="ECO:0000313" key="4">
    <source>
        <dbReference type="EMBL" id="HET98406.1"/>
    </source>
</evidence>
<name>A0A7C2TGZ2_9BACT</name>
<dbReference type="NCBIfam" id="TIGR00723">
    <property type="entry name" value="ttdB_fumA_fumB"/>
    <property type="match status" value="1"/>
</dbReference>
<dbReference type="PANTHER" id="PTHR43351:SF2">
    <property type="entry name" value="L(+)-TARTRATE DEHYDRATASE SUBUNIT BETA-RELATED"/>
    <property type="match status" value="1"/>
</dbReference>
<dbReference type="InterPro" id="IPR004647">
    <property type="entry name" value="Fe-S_hydro-lyase_TtdB-typ_cat"/>
</dbReference>
<evidence type="ECO:0000259" key="3">
    <source>
        <dbReference type="Pfam" id="PF05683"/>
    </source>
</evidence>
<evidence type="ECO:0000256" key="2">
    <source>
        <dbReference type="ARBA" id="ARBA00023239"/>
    </source>
</evidence>
<gene>
    <name evidence="4" type="ORF">ENN98_06905</name>
</gene>
<organism evidence="4">
    <name type="scientific">Desulfurivibrio alkaliphilus</name>
    <dbReference type="NCBI Taxonomy" id="427923"/>
    <lineage>
        <taxon>Bacteria</taxon>
        <taxon>Pseudomonadati</taxon>
        <taxon>Thermodesulfobacteriota</taxon>
        <taxon>Desulfobulbia</taxon>
        <taxon>Desulfobulbales</taxon>
        <taxon>Desulfobulbaceae</taxon>
        <taxon>Desulfurivibrio</taxon>
    </lineage>
</organism>
<dbReference type="PANTHER" id="PTHR43351">
    <property type="entry name" value="L(+)-TARTRATE DEHYDRATASE SUBUNIT BETA"/>
    <property type="match status" value="1"/>
</dbReference>
<sequence>MSQSPTEPRFFRNLRALRVPFEPDELAAIETGELVSLSGEIYTGRDQTHRRLCALLEEGAPLPVDLRGQLLYYVGPTPARPGRVIGAAGPTTSYRMDAYTPRLLGLGLRATMGKGPRSPEVRAAMVRHGAIYLATIGGAGAMLSGCIRKSEVVAFADAGAEAMFRFEIEGFPAVVINDLRGRDLYEEARRRK</sequence>
<accession>A0A7C2TGZ2</accession>
<keyword evidence="2" id="KW-0456">Lyase</keyword>
<reference evidence="4" key="1">
    <citation type="journal article" date="2020" name="mSystems">
        <title>Genome- and Community-Level Interaction Insights into Carbon Utilization and Element Cycling Functions of Hydrothermarchaeota in Hydrothermal Sediment.</title>
        <authorList>
            <person name="Zhou Z."/>
            <person name="Liu Y."/>
            <person name="Xu W."/>
            <person name="Pan J."/>
            <person name="Luo Z.H."/>
            <person name="Li M."/>
        </authorList>
    </citation>
    <scope>NUCLEOTIDE SEQUENCE [LARGE SCALE GENOMIC DNA]</scope>
    <source>
        <strain evidence="4">SpSt-1224</strain>
    </source>
</reference>
<dbReference type="InterPro" id="IPR036660">
    <property type="entry name" value="Fe-S_hydroAse_TtdB_cat_sf"/>
</dbReference>
<evidence type="ECO:0000256" key="1">
    <source>
        <dbReference type="ARBA" id="ARBA00008876"/>
    </source>
</evidence>
<feature type="domain" description="Fe-S hydro-lyase tartrate dehydratase beta-type catalytic" evidence="3">
    <location>
        <begin position="23"/>
        <end position="187"/>
    </location>
</feature>
<dbReference type="Pfam" id="PF05683">
    <property type="entry name" value="Fumerase_C"/>
    <property type="match status" value="1"/>
</dbReference>